<dbReference type="AlphaFoldDB" id="A0A6J1P662"/>
<dbReference type="Proteomes" id="UP001652582">
    <property type="component" value="Chromosome 22"/>
</dbReference>
<feature type="compositionally biased region" description="Polar residues" evidence="1">
    <location>
        <begin position="40"/>
        <end position="50"/>
    </location>
</feature>
<gene>
    <name evidence="3" type="primary">LOC112057023</name>
</gene>
<evidence type="ECO:0000256" key="1">
    <source>
        <dbReference type="SAM" id="MobiDB-lite"/>
    </source>
</evidence>
<proteinExistence type="predicted"/>
<evidence type="ECO:0000313" key="2">
    <source>
        <dbReference type="Proteomes" id="UP001652582"/>
    </source>
</evidence>
<reference evidence="3" key="1">
    <citation type="submission" date="2025-08" db="UniProtKB">
        <authorList>
            <consortium name="RefSeq"/>
        </authorList>
    </citation>
    <scope>IDENTIFICATION</scope>
</reference>
<organism evidence="2 3">
    <name type="scientific">Bicyclus anynana</name>
    <name type="common">Squinting bush brown butterfly</name>
    <dbReference type="NCBI Taxonomy" id="110368"/>
    <lineage>
        <taxon>Eukaryota</taxon>
        <taxon>Metazoa</taxon>
        <taxon>Ecdysozoa</taxon>
        <taxon>Arthropoda</taxon>
        <taxon>Hexapoda</taxon>
        <taxon>Insecta</taxon>
        <taxon>Pterygota</taxon>
        <taxon>Neoptera</taxon>
        <taxon>Endopterygota</taxon>
        <taxon>Lepidoptera</taxon>
        <taxon>Glossata</taxon>
        <taxon>Ditrysia</taxon>
        <taxon>Papilionoidea</taxon>
        <taxon>Nymphalidae</taxon>
        <taxon>Satyrinae</taxon>
        <taxon>Satyrini</taxon>
        <taxon>Mycalesina</taxon>
        <taxon>Bicyclus</taxon>
    </lineage>
</organism>
<sequence length="159" mass="17026">MNLMSMSIEKFYHLLCRLRSFLSLSVSTTTSVCANFAMSEASQQRTTTPVGQKRPGSPGDQSKPSGQKAKRPKRTSVDREPEPTPSTSAAADAADAAEAAAAALQAELWLSSPEGSPAPSTVAMGSSPRSHDLVDEPNNDWGVMDNSEEEWDGGPEYFF</sequence>
<dbReference type="GeneID" id="112057023"/>
<name>A0A6J1P662_BICAN</name>
<evidence type="ECO:0000313" key="3">
    <source>
        <dbReference type="RefSeq" id="XP_023953281.2"/>
    </source>
</evidence>
<feature type="region of interest" description="Disordered" evidence="1">
    <location>
        <begin position="40"/>
        <end position="159"/>
    </location>
</feature>
<accession>A0A6J1P662</accession>
<dbReference type="KEGG" id="bany:112057023"/>
<dbReference type="RefSeq" id="XP_023953281.2">
    <property type="nucleotide sequence ID" value="XM_024097513.2"/>
</dbReference>
<protein>
    <submittedName>
        <fullName evidence="3">Uncharacterized protein LOC112057023</fullName>
    </submittedName>
</protein>
<keyword evidence="2" id="KW-1185">Reference proteome</keyword>
<feature type="compositionally biased region" description="Low complexity" evidence="1">
    <location>
        <begin position="89"/>
        <end position="108"/>
    </location>
</feature>